<dbReference type="CDD" id="cd02891">
    <property type="entry name" value="A2M_like"/>
    <property type="match status" value="1"/>
</dbReference>
<evidence type="ECO:0000313" key="7">
    <source>
        <dbReference type="Proteomes" id="UP000322165"/>
    </source>
</evidence>
<comment type="caution">
    <text evidence="6">The sequence shown here is derived from an EMBL/GenBank/DDBJ whole genome shotgun (WGS) entry which is preliminary data.</text>
</comment>
<dbReference type="InterPro" id="IPR041203">
    <property type="entry name" value="Bact_A2M_MG5"/>
</dbReference>
<dbReference type="InterPro" id="IPR002890">
    <property type="entry name" value="MG2"/>
</dbReference>
<dbReference type="SMART" id="SM01359">
    <property type="entry name" value="A2M_N_2"/>
    <property type="match status" value="1"/>
</dbReference>
<dbReference type="Pfam" id="PF17972">
    <property type="entry name" value="bMG5"/>
    <property type="match status" value="1"/>
</dbReference>
<organism evidence="6 7">
    <name type="scientific">Arenimonas fontis</name>
    <dbReference type="NCBI Taxonomy" id="2608255"/>
    <lineage>
        <taxon>Bacteria</taxon>
        <taxon>Pseudomonadati</taxon>
        <taxon>Pseudomonadota</taxon>
        <taxon>Gammaproteobacteria</taxon>
        <taxon>Lysobacterales</taxon>
        <taxon>Lysobacteraceae</taxon>
        <taxon>Arenimonas</taxon>
    </lineage>
</organism>
<dbReference type="PANTHER" id="PTHR40094">
    <property type="entry name" value="ALPHA-2-MACROGLOBULIN HOMOLOG"/>
    <property type="match status" value="1"/>
</dbReference>
<name>A0A5B2ZDW3_9GAMM</name>
<accession>A0A5B2ZDW3</accession>
<dbReference type="EMBL" id="VUOD01000001">
    <property type="protein sequence ID" value="KAA2286135.1"/>
    <property type="molecule type" value="Genomic_DNA"/>
</dbReference>
<dbReference type="Gene3D" id="2.60.40.1930">
    <property type="match status" value="1"/>
</dbReference>
<proteinExistence type="inferred from homology"/>
<protein>
    <recommendedName>
        <fullName evidence="3">Alpha-2-macroglobulin</fullName>
    </recommendedName>
</protein>
<dbReference type="InterPro" id="IPR011625">
    <property type="entry name" value="A2M_N_BRD"/>
</dbReference>
<dbReference type="Pfam" id="PF01835">
    <property type="entry name" value="MG2"/>
    <property type="match status" value="1"/>
</dbReference>
<keyword evidence="3" id="KW-0646">Protease inhibitor</keyword>
<dbReference type="Pfam" id="PF17970">
    <property type="entry name" value="bMG1"/>
    <property type="match status" value="1"/>
</dbReference>
<evidence type="ECO:0000256" key="2">
    <source>
        <dbReference type="ARBA" id="ARBA00022729"/>
    </source>
</evidence>
<dbReference type="PIRSF" id="PIRSF038980">
    <property type="entry name" value="A2M_bac"/>
    <property type="match status" value="1"/>
</dbReference>
<reference evidence="6 7" key="1">
    <citation type="submission" date="2019-09" db="EMBL/GenBank/DDBJ databases">
        <title>Arenimonas chukotkensis sp. nov., a bacterium isolated from Chukotka hot spring, Arctic region, Russia.</title>
        <authorList>
            <person name="Zayulina K.S."/>
            <person name="Prokofeva M.I."/>
            <person name="Elcheninov A.G."/>
            <person name="Novikov A."/>
            <person name="Kochetkova T.V."/>
            <person name="Kublanov I.V."/>
        </authorList>
    </citation>
    <scope>NUCLEOTIDE SEQUENCE [LARGE SCALE GENOMIC DNA]</scope>
    <source>
        <strain evidence="6 7">3729k</strain>
    </source>
</reference>
<keyword evidence="2" id="KW-0732">Signal</keyword>
<dbReference type="InterPro" id="IPR040639">
    <property type="entry name" value="A2MG_MG1"/>
</dbReference>
<dbReference type="Proteomes" id="UP000322165">
    <property type="component" value="Unassembled WGS sequence"/>
</dbReference>
<dbReference type="InterPro" id="IPR021868">
    <property type="entry name" value="Alpha_2_Macroglob_MG3"/>
</dbReference>
<evidence type="ECO:0000313" key="6">
    <source>
        <dbReference type="EMBL" id="KAA2286135.1"/>
    </source>
</evidence>
<dbReference type="InterPro" id="IPR047565">
    <property type="entry name" value="Alpha-macroglob_thiol-ester_cl"/>
</dbReference>
<dbReference type="Pfam" id="PF00207">
    <property type="entry name" value="A2M"/>
    <property type="match status" value="1"/>
</dbReference>
<comment type="function">
    <text evidence="3">Protects the bacterial cell from host peptidases.</text>
</comment>
<gene>
    <name evidence="6" type="ORF">F0415_01120</name>
</gene>
<sequence>MEAKSSRGILRGGAAFALVLLLALTACRRDEAQVPELQRTAVDARPQVEGFALISAGHGRQDGQPAIQLEFSRALAAGQDFDALLSVQGPGGEAVRGSWVLDEGAKILRFPFVEPGRDYRVKLRAGLAAADGSTLGADLERSVNTGPVEPAVAFASQGSVLPARDTRGLPVVSVNVPEVDVEFLRVRERELANFFGSYQRGGARSGWDLSEARWMDRAAINRLADSVYLNRFVLGGGENERRLSFLPVQNIPELQEPGVYFALMRRVGDYEGTFETAIFFVSDLGLHLRAYGDRVLVHTASLRSGEPIGDVALEILGRKGETVLKASTDGAGNALIAYTLDASHALVARSGNDVSVLPFNQPALDLSEFAVAGRPQAWFDVFAWSGRDLYRPGETLRLAALMRDHDGRAVPPQPLYLSLRQPDGKVYLETRLDPGEGGYLEWSHALPPEVPTGRWRVEFRTAPGAGEVVQGMSLRVEEFLPERMKLELDSPQPGLMPGQALELRVRAAYLYGAPAAGNRFSAKLAVLHEAHPVQALPDHHFGDPTLALPRDARDVLDEALDERGELARDLALPEEAAASGAPLAAVLTGSVYESGGRPVSRSLKRVVWPAAHLVGVRPLFDLKEGAPANGVAGFELVRSDAAGALSAAEVEVRLVRELRDYHWLRTDAGWSFDYTARYQTVDTRPLRLRSDGGERVDFRVEWGEYRLEVTDPATGLVTRLPFVAGWSWDNQNRGLDARPDKVKLALDKTAYRAGDTLKVTVTPPQPGPGFLVVESDRPLHLQPLLAKSGETYEIPVTAEWERHDVYVTAVVLRGGSALEKTTPARAVGVAHVPMDRTDRRIAVEIEAPAQARPEQTLPVTVSAPALAGRTAWATVSAVDLGIVNITRFPVPDAAGHFFAQRRLGVEARDLYGRVIESYEGESARLRFGGDMALPPLPQARRPTARVQTVDLFTGPVRLDAGGRATVEVPVPDFNGTLRVSALVFGEDSYGQASRESVLRAPLLAELSAPRALAPGDRSTVTVDLQNFTGAAGEFTVRLEAGGPLSVAEGRRRLHLEPEGRQTLQFALGAGEGAGIGTLVLSAEGGGHAVRRKFEVPVRPAWGAVARSQARSLAPGEPLVFGSEAAAGLLPGTVSARLSVTADPPLPLARALQDLLDYPYGCVEQTTTRGYAALLLDEANARRLGFPGLDEGERRRRLEAAFSRLQALQVGNGHFSFWGGSETVPVLTPHVAEFLLSAREAGFAVPEGLLQKSLERLGEDLLTGGLPFYAYDHPEHLRLAYQAHAGYVLARLNRAPLGTLRALHDNERGKALTGLPLVHLGLALALQGDEARAAVAIREGLAKVSERPRWLGDYGSELRDEAMMLALLREHGRGTPEQEQRLLALSRELQARTDRPYWFSTQERLALARLGRSLVLDGERSFSGTLTVGGETLELPPDRIFGRDFSSEQLAAGVRFLARAEVPVFAVLDLAGVPRAAPPADDSKVSVVRRWYRPDGKPWQPGPLREGEVLVVALRVEARENMPDALVEDLLPAGLELENLNLADPAQWAEVSIDGVRLAERGNAAELQHEEYRDDRYVAALRLYAGQPAHLFYLVRAVTPGSYQVPPPRVEDMYRPELRGVGRAVPGTITVTPP</sequence>
<dbReference type="RefSeq" id="WP_149859354.1">
    <property type="nucleotide sequence ID" value="NZ_VUOD01000001.1"/>
</dbReference>
<feature type="domain" description="Alpha-2-macroglobulin bait region" evidence="4">
    <location>
        <begin position="742"/>
        <end position="885"/>
    </location>
</feature>
<dbReference type="InterPro" id="IPR041462">
    <property type="entry name" value="Bact_A2M_MG6"/>
</dbReference>
<dbReference type="Pfam" id="PF11974">
    <property type="entry name" value="bMG3"/>
    <property type="match status" value="1"/>
</dbReference>
<keyword evidence="3" id="KW-1003">Cell membrane</keyword>
<dbReference type="InterPro" id="IPR008930">
    <property type="entry name" value="Terpenoid_cyclase/PrenylTrfase"/>
</dbReference>
<dbReference type="InterPro" id="IPR041246">
    <property type="entry name" value="Bact_MG10"/>
</dbReference>
<dbReference type="InterPro" id="IPR051802">
    <property type="entry name" value="YfhM-like"/>
</dbReference>
<dbReference type="Gene3D" id="1.50.10.20">
    <property type="match status" value="1"/>
</dbReference>
<dbReference type="Pfam" id="PF21142">
    <property type="entry name" value="A2M_bMG2"/>
    <property type="match status" value="1"/>
</dbReference>
<reference evidence="6 7" key="2">
    <citation type="submission" date="2019-09" db="EMBL/GenBank/DDBJ databases">
        <authorList>
            <person name="Mazur A."/>
        </authorList>
    </citation>
    <scope>NUCLEOTIDE SEQUENCE [LARGE SCALE GENOMIC DNA]</scope>
    <source>
        <strain evidence="6 7">3729k</strain>
    </source>
</reference>
<dbReference type="Pfam" id="PF17973">
    <property type="entry name" value="bMG10"/>
    <property type="match status" value="1"/>
</dbReference>
<evidence type="ECO:0000256" key="1">
    <source>
        <dbReference type="ARBA" id="ARBA00010556"/>
    </source>
</evidence>
<dbReference type="PROSITE" id="PS51257">
    <property type="entry name" value="PROKAR_LIPOPROTEIN"/>
    <property type="match status" value="1"/>
</dbReference>
<dbReference type="GO" id="GO:0004866">
    <property type="term" value="F:endopeptidase inhibitor activity"/>
    <property type="evidence" value="ECO:0007669"/>
    <property type="project" value="UniProtKB-UniRule"/>
</dbReference>
<keyword evidence="3" id="KW-0472">Membrane</keyword>
<dbReference type="PANTHER" id="PTHR40094:SF1">
    <property type="entry name" value="UBIQUITIN DOMAIN-CONTAINING PROTEIN"/>
    <property type="match status" value="1"/>
</dbReference>
<dbReference type="Pfam" id="PF17962">
    <property type="entry name" value="bMG6"/>
    <property type="match status" value="1"/>
</dbReference>
<evidence type="ECO:0000259" key="5">
    <source>
        <dbReference type="SMART" id="SM01360"/>
    </source>
</evidence>
<keyword evidence="7" id="KW-1185">Reference proteome</keyword>
<dbReference type="SMART" id="SM01360">
    <property type="entry name" value="A2M"/>
    <property type="match status" value="1"/>
</dbReference>
<dbReference type="InterPro" id="IPR026284">
    <property type="entry name" value="A2MG_proteobact"/>
</dbReference>
<dbReference type="SUPFAM" id="SSF48239">
    <property type="entry name" value="Terpenoid cyclases/Protein prenyltransferases"/>
    <property type="match status" value="1"/>
</dbReference>
<feature type="domain" description="Alpha-2-macroglobulin" evidence="5">
    <location>
        <begin position="949"/>
        <end position="1038"/>
    </location>
</feature>
<evidence type="ECO:0000259" key="4">
    <source>
        <dbReference type="SMART" id="SM01359"/>
    </source>
</evidence>
<dbReference type="InterPro" id="IPR001599">
    <property type="entry name" value="Macroglobln_a2"/>
</dbReference>
<dbReference type="InterPro" id="IPR049120">
    <property type="entry name" value="A2M_bMG2"/>
</dbReference>
<evidence type="ECO:0000256" key="3">
    <source>
        <dbReference type="PIRNR" id="PIRNR038980"/>
    </source>
</evidence>
<comment type="similarity">
    <text evidence="1">Belongs to the protease inhibitor I39 (alpha-2-macroglobulin) family. Bacterial alpha-2-macroglobulin subfamily.</text>
</comment>
<dbReference type="SMART" id="SM01419">
    <property type="entry name" value="Thiol-ester_cl"/>
    <property type="match status" value="1"/>
</dbReference>
<dbReference type="Pfam" id="PF07703">
    <property type="entry name" value="A2M_BRD"/>
    <property type="match status" value="1"/>
</dbReference>